<comment type="caution">
    <text evidence="1">The sequence shown here is derived from an EMBL/GenBank/DDBJ whole genome shotgun (WGS) entry which is preliminary data.</text>
</comment>
<dbReference type="Proteomes" id="UP001342826">
    <property type="component" value="Unassembled WGS sequence"/>
</dbReference>
<name>A0ABU6P1N5_9BACI</name>
<accession>A0ABU6P1N5</accession>
<sequence>MDLRTDMELHKDGYLAKIRAKENRIKYLEMIIKDQREALRQKDEIIQQILENNLSESEKFKLFEKAVPYLL</sequence>
<dbReference type="RefSeq" id="WP_328015316.1">
    <property type="nucleotide sequence ID" value="NZ_JARTFS010000009.1"/>
</dbReference>
<gene>
    <name evidence="1" type="ORF">P9271_12080</name>
</gene>
<evidence type="ECO:0008006" key="3">
    <source>
        <dbReference type="Google" id="ProtNLM"/>
    </source>
</evidence>
<reference evidence="1 2" key="1">
    <citation type="submission" date="2023-03" db="EMBL/GenBank/DDBJ databases">
        <title>Bacillus Genome Sequencing.</title>
        <authorList>
            <person name="Dunlap C."/>
        </authorList>
    </citation>
    <scope>NUCLEOTIDE SEQUENCE [LARGE SCALE GENOMIC DNA]</scope>
    <source>
        <strain evidence="1 2">NRS-1717</strain>
    </source>
</reference>
<evidence type="ECO:0000313" key="1">
    <source>
        <dbReference type="EMBL" id="MED4402056.1"/>
    </source>
</evidence>
<evidence type="ECO:0000313" key="2">
    <source>
        <dbReference type="Proteomes" id="UP001342826"/>
    </source>
</evidence>
<organism evidence="1 2">
    <name type="scientific">Metabacillus fastidiosus</name>
    <dbReference type="NCBI Taxonomy" id="1458"/>
    <lineage>
        <taxon>Bacteria</taxon>
        <taxon>Bacillati</taxon>
        <taxon>Bacillota</taxon>
        <taxon>Bacilli</taxon>
        <taxon>Bacillales</taxon>
        <taxon>Bacillaceae</taxon>
        <taxon>Metabacillus</taxon>
    </lineage>
</organism>
<keyword evidence="2" id="KW-1185">Reference proteome</keyword>
<dbReference type="EMBL" id="JARTFS010000009">
    <property type="protein sequence ID" value="MED4402056.1"/>
    <property type="molecule type" value="Genomic_DNA"/>
</dbReference>
<proteinExistence type="predicted"/>
<protein>
    <recommendedName>
        <fullName evidence="3">IDEAL domain-containing protein</fullName>
    </recommendedName>
</protein>